<accession>A0AA35SEJ3</accession>
<feature type="domain" description="ABC transporter" evidence="7">
    <location>
        <begin position="15"/>
        <end position="264"/>
    </location>
</feature>
<dbReference type="GO" id="GO:0015833">
    <property type="term" value="P:peptide transport"/>
    <property type="evidence" value="ECO:0007669"/>
    <property type="project" value="InterPro"/>
</dbReference>
<dbReference type="Proteomes" id="UP001174909">
    <property type="component" value="Unassembled WGS sequence"/>
</dbReference>
<dbReference type="Pfam" id="PF08352">
    <property type="entry name" value="oligo_HPY"/>
    <property type="match status" value="2"/>
</dbReference>
<comment type="subcellular location">
    <subcellularLocation>
        <location evidence="1">Cell membrane</location>
        <topology evidence="1">Peripheral membrane protein</topology>
    </subcellularLocation>
</comment>
<dbReference type="NCBIfam" id="NF008453">
    <property type="entry name" value="PRK11308.1"/>
    <property type="match status" value="2"/>
</dbReference>
<keyword evidence="5 8" id="KW-0067">ATP-binding</keyword>
<dbReference type="GO" id="GO:0005886">
    <property type="term" value="C:plasma membrane"/>
    <property type="evidence" value="ECO:0007669"/>
    <property type="project" value="UniProtKB-SubCell"/>
</dbReference>
<dbReference type="EMBL" id="CASHTH010002311">
    <property type="protein sequence ID" value="CAI8027979.1"/>
    <property type="molecule type" value="Genomic_DNA"/>
</dbReference>
<dbReference type="InterPro" id="IPR027417">
    <property type="entry name" value="P-loop_NTPase"/>
</dbReference>
<gene>
    <name evidence="8" type="ORF">GBAR_LOCUS15946</name>
</gene>
<dbReference type="PROSITE" id="PS00211">
    <property type="entry name" value="ABC_TRANSPORTER_1"/>
    <property type="match status" value="2"/>
</dbReference>
<evidence type="ECO:0000313" key="8">
    <source>
        <dbReference type="EMBL" id="CAI8027979.1"/>
    </source>
</evidence>
<reference evidence="8" key="1">
    <citation type="submission" date="2023-03" db="EMBL/GenBank/DDBJ databases">
        <authorList>
            <person name="Steffen K."/>
            <person name="Cardenas P."/>
        </authorList>
    </citation>
    <scope>NUCLEOTIDE SEQUENCE</scope>
</reference>
<evidence type="ECO:0000256" key="4">
    <source>
        <dbReference type="ARBA" id="ARBA00022741"/>
    </source>
</evidence>
<keyword evidence="4" id="KW-0547">Nucleotide-binding</keyword>
<evidence type="ECO:0000256" key="2">
    <source>
        <dbReference type="ARBA" id="ARBA00022448"/>
    </source>
</evidence>
<dbReference type="AlphaFoldDB" id="A0AA35SEJ3"/>
<evidence type="ECO:0000256" key="5">
    <source>
        <dbReference type="ARBA" id="ARBA00022840"/>
    </source>
</evidence>
<dbReference type="PROSITE" id="PS50893">
    <property type="entry name" value="ABC_TRANSPORTER_2"/>
    <property type="match status" value="2"/>
</dbReference>
<evidence type="ECO:0000256" key="1">
    <source>
        <dbReference type="ARBA" id="ARBA00004202"/>
    </source>
</evidence>
<keyword evidence="6" id="KW-0472">Membrane</keyword>
<dbReference type="Pfam" id="PF00005">
    <property type="entry name" value="ABC_tran"/>
    <property type="match status" value="2"/>
</dbReference>
<dbReference type="SUPFAM" id="SSF52540">
    <property type="entry name" value="P-loop containing nucleoside triphosphate hydrolases"/>
    <property type="match status" value="2"/>
</dbReference>
<dbReference type="InterPro" id="IPR003439">
    <property type="entry name" value="ABC_transporter-like_ATP-bd"/>
</dbReference>
<dbReference type="GO" id="GO:0016887">
    <property type="term" value="F:ATP hydrolysis activity"/>
    <property type="evidence" value="ECO:0007669"/>
    <property type="project" value="InterPro"/>
</dbReference>
<keyword evidence="9" id="KW-1185">Reference proteome</keyword>
<keyword evidence="3" id="KW-1003">Cell membrane</keyword>
<dbReference type="InterPro" id="IPR013563">
    <property type="entry name" value="Oligopep_ABC_C"/>
</dbReference>
<name>A0AA35SEJ3_GEOBA</name>
<dbReference type="GO" id="GO:0005524">
    <property type="term" value="F:ATP binding"/>
    <property type="evidence" value="ECO:0007669"/>
    <property type="project" value="UniProtKB-KW"/>
</dbReference>
<organism evidence="8 9">
    <name type="scientific">Geodia barretti</name>
    <name type="common">Barrett's horny sponge</name>
    <dbReference type="NCBI Taxonomy" id="519541"/>
    <lineage>
        <taxon>Eukaryota</taxon>
        <taxon>Metazoa</taxon>
        <taxon>Porifera</taxon>
        <taxon>Demospongiae</taxon>
        <taxon>Heteroscleromorpha</taxon>
        <taxon>Tetractinellida</taxon>
        <taxon>Astrophorina</taxon>
        <taxon>Geodiidae</taxon>
        <taxon>Geodia</taxon>
    </lineage>
</organism>
<dbReference type="PANTHER" id="PTHR43297">
    <property type="entry name" value="OLIGOPEPTIDE TRANSPORT ATP-BINDING PROTEIN APPD"/>
    <property type="match status" value="1"/>
</dbReference>
<proteinExistence type="predicted"/>
<evidence type="ECO:0000259" key="7">
    <source>
        <dbReference type="PROSITE" id="PS50893"/>
    </source>
</evidence>
<sequence length="702" mass="76309">MNHANHADIAEAPLVQLEDLAVTFLTPRGAFRAVRSASLEIARGEVLGLVGESGCGKSTVAFAMMNYLPGTARVEGAVRFEGMDIAEFSDAELRELRGNRIAMVYQDPLTSLSPSMRVGPQIEEVIKHHLDLDAEAAQQRVVELFESVGLADPQRMGRRYPHQLSGGQQQRVVIAMALACDPHLLIMDEPTTGLDVTTEATILDLIVELKDRVNAGILFVSHNLGVIARVADRVAVMYAGEIVEEAPVRELFKNPRHPYTVGLLSCVPQPPGDDGIERQLRSIPGSVFDAQSAQTDSCLFAPRCPLVKDACLQSSPLPAQVSDGHTARCFYHSDVTEDLWGELRERLLKPEPDDAAPVLNAEDLRKFYGGGRKKYILFGPTVRRPVRALVDVDMRVEGGRTLGIVGESGSGKSTAARAIVGLEAKDGGKLELRGQALEGDVGDRTEDQRSSMRMVFQNPTSSLNPKLPIKHAITRALRKFAGVSHSESQERAEQLMNAVGLDPLYLDRRPSELSGGQQQRVALASAFAANPDLVVADEAVSALDVSVQAQVLNLLEQHQRETGNSYVFITHDLGVVRYVSDDILVLYAGHVAEYGPSEAVLSTPSHPYTEALLSAAPVPDPDAEPTHIRLEGSVPTLRSAFKGCFFAGRCPRKIGDICDNEPPPEQRGPGGERHMINCHIPVDELEQLQREDSGRQVARSSS</sequence>
<evidence type="ECO:0000313" key="9">
    <source>
        <dbReference type="Proteomes" id="UP001174909"/>
    </source>
</evidence>
<dbReference type="InterPro" id="IPR003593">
    <property type="entry name" value="AAA+_ATPase"/>
</dbReference>
<comment type="caution">
    <text evidence="8">The sequence shown here is derived from an EMBL/GenBank/DDBJ whole genome shotgun (WGS) entry which is preliminary data.</text>
</comment>
<dbReference type="Gene3D" id="3.40.50.300">
    <property type="entry name" value="P-loop containing nucleotide triphosphate hydrolases"/>
    <property type="match status" value="2"/>
</dbReference>
<dbReference type="NCBIfam" id="TIGR01727">
    <property type="entry name" value="oligo_HPY"/>
    <property type="match status" value="2"/>
</dbReference>
<dbReference type="SMART" id="SM00382">
    <property type="entry name" value="AAA"/>
    <property type="match status" value="2"/>
</dbReference>
<dbReference type="FunFam" id="3.40.50.300:FF:000016">
    <property type="entry name" value="Oligopeptide ABC transporter ATP-binding component"/>
    <property type="match status" value="1"/>
</dbReference>
<dbReference type="PANTHER" id="PTHR43297:SF2">
    <property type="entry name" value="DIPEPTIDE TRANSPORT ATP-BINDING PROTEIN DPPD"/>
    <property type="match status" value="1"/>
</dbReference>
<dbReference type="InterPro" id="IPR017871">
    <property type="entry name" value="ABC_transporter-like_CS"/>
</dbReference>
<evidence type="ECO:0000256" key="6">
    <source>
        <dbReference type="ARBA" id="ARBA00023136"/>
    </source>
</evidence>
<feature type="domain" description="ABC transporter" evidence="7">
    <location>
        <begin position="359"/>
        <end position="613"/>
    </location>
</feature>
<keyword evidence="2" id="KW-0813">Transport</keyword>
<dbReference type="CDD" id="cd03257">
    <property type="entry name" value="ABC_NikE_OppD_transporters"/>
    <property type="match status" value="2"/>
</dbReference>
<dbReference type="InterPro" id="IPR050388">
    <property type="entry name" value="ABC_Ni/Peptide_Import"/>
</dbReference>
<dbReference type="NCBIfam" id="NF007739">
    <property type="entry name" value="PRK10419.1"/>
    <property type="match status" value="2"/>
</dbReference>
<protein>
    <submittedName>
        <fullName evidence="8">Uncharacterized ABC transporter ATP-binding protein Mb1312c</fullName>
    </submittedName>
</protein>
<evidence type="ECO:0000256" key="3">
    <source>
        <dbReference type="ARBA" id="ARBA00022475"/>
    </source>
</evidence>